<reference evidence="1" key="1">
    <citation type="journal article" date="2019" name="Sci. Rep.">
        <title>Draft genome of Tanacetum cinerariifolium, the natural source of mosquito coil.</title>
        <authorList>
            <person name="Yamashiro T."/>
            <person name="Shiraishi A."/>
            <person name="Satake H."/>
            <person name="Nakayama K."/>
        </authorList>
    </citation>
    <scope>NUCLEOTIDE SEQUENCE</scope>
</reference>
<organism evidence="1">
    <name type="scientific">Tanacetum cinerariifolium</name>
    <name type="common">Dalmatian daisy</name>
    <name type="synonym">Chrysanthemum cinerariifolium</name>
    <dbReference type="NCBI Taxonomy" id="118510"/>
    <lineage>
        <taxon>Eukaryota</taxon>
        <taxon>Viridiplantae</taxon>
        <taxon>Streptophyta</taxon>
        <taxon>Embryophyta</taxon>
        <taxon>Tracheophyta</taxon>
        <taxon>Spermatophyta</taxon>
        <taxon>Magnoliopsida</taxon>
        <taxon>eudicotyledons</taxon>
        <taxon>Gunneridae</taxon>
        <taxon>Pentapetalae</taxon>
        <taxon>asterids</taxon>
        <taxon>campanulids</taxon>
        <taxon>Asterales</taxon>
        <taxon>Asteraceae</taxon>
        <taxon>Asteroideae</taxon>
        <taxon>Anthemideae</taxon>
        <taxon>Anthemidinae</taxon>
        <taxon>Tanacetum</taxon>
    </lineage>
</organism>
<comment type="caution">
    <text evidence="1">The sequence shown here is derived from an EMBL/GenBank/DDBJ whole genome shotgun (WGS) entry which is preliminary data.</text>
</comment>
<protein>
    <submittedName>
        <fullName evidence="1">Uncharacterized protein</fullName>
    </submittedName>
</protein>
<gene>
    <name evidence="1" type="ORF">Tci_643533</name>
</gene>
<sequence>IITKDPIQEFENEIPTQTSRTNMKEVVEAFIAAGTLKLAGLKRMSKSERIANKAMAFKFGKDGAGSTADKAWDVDEVLAEP</sequence>
<feature type="non-terminal residue" evidence="1">
    <location>
        <position position="1"/>
    </location>
</feature>
<proteinExistence type="predicted"/>
<name>A0A699K6F7_TANCI</name>
<dbReference type="EMBL" id="BKCJ010474270">
    <property type="protein sequence ID" value="GFA71561.1"/>
    <property type="molecule type" value="Genomic_DNA"/>
</dbReference>
<accession>A0A699K6F7</accession>
<dbReference type="AlphaFoldDB" id="A0A699K6F7"/>
<evidence type="ECO:0000313" key="1">
    <source>
        <dbReference type="EMBL" id="GFA71561.1"/>
    </source>
</evidence>